<reference evidence="4" key="1">
    <citation type="submission" date="2021-01" db="EMBL/GenBank/DDBJ databases">
        <title>Genome sequence of Phenylobacterium sp. 20VBR1 isolated from a valley glaceir, Ny-Alesund, Svalbard.</title>
        <authorList>
            <person name="Thomas F.A."/>
            <person name="Krishnan K.P."/>
            <person name="Sinha R.K."/>
        </authorList>
    </citation>
    <scope>NUCLEOTIDE SEQUENCE</scope>
    <source>
        <strain evidence="4">20VBR1</strain>
    </source>
</reference>
<dbReference type="PANTHER" id="PTHR12302">
    <property type="entry name" value="EBNA2 BINDING PROTEIN P100"/>
    <property type="match status" value="1"/>
</dbReference>
<organism evidence="3 5">
    <name type="scientific">Phenylobacterium glaciei</name>
    <dbReference type="NCBI Taxonomy" id="2803784"/>
    <lineage>
        <taxon>Bacteria</taxon>
        <taxon>Pseudomonadati</taxon>
        <taxon>Pseudomonadota</taxon>
        <taxon>Alphaproteobacteria</taxon>
        <taxon>Caulobacterales</taxon>
        <taxon>Caulobacteraceae</taxon>
        <taxon>Phenylobacterium</taxon>
    </lineage>
</organism>
<dbReference type="AlphaFoldDB" id="A0A941D5S6"/>
<dbReference type="InterPro" id="IPR035437">
    <property type="entry name" value="SNase_OB-fold_sf"/>
</dbReference>
<feature type="chain" id="PRO_5044462983" evidence="1">
    <location>
        <begin position="27"/>
        <end position="167"/>
    </location>
</feature>
<dbReference type="Gene3D" id="2.40.50.90">
    <property type="match status" value="1"/>
</dbReference>
<reference evidence="3" key="2">
    <citation type="submission" date="2021-04" db="EMBL/GenBank/DDBJ databases">
        <title>Draft genome assembly of strain Phenylobacterium sp. 20VBR1 using MiniION and Illumina platforms.</title>
        <authorList>
            <person name="Thomas F.A."/>
            <person name="Krishnan K.P."/>
            <person name="Sinha R.K."/>
        </authorList>
    </citation>
    <scope>NUCLEOTIDE SEQUENCE</scope>
    <source>
        <strain evidence="3">20VBR1</strain>
    </source>
</reference>
<dbReference type="EMBL" id="CP068570">
    <property type="protein sequence ID" value="QQZ50277.1"/>
    <property type="molecule type" value="Genomic_DNA"/>
</dbReference>
<feature type="domain" description="TNase-like" evidence="2">
    <location>
        <begin position="31"/>
        <end position="149"/>
    </location>
</feature>
<evidence type="ECO:0000259" key="2">
    <source>
        <dbReference type="PROSITE" id="PS50830"/>
    </source>
</evidence>
<name>A0A941D5S6_9CAUL</name>
<gene>
    <name evidence="4" type="ORF">JKL49_00675</name>
    <name evidence="3" type="ORF">JKL49_18865</name>
</gene>
<evidence type="ECO:0000256" key="1">
    <source>
        <dbReference type="SAM" id="SignalP"/>
    </source>
</evidence>
<evidence type="ECO:0000313" key="3">
    <source>
        <dbReference type="EMBL" id="MBR7621461.1"/>
    </source>
</evidence>
<sequence>MGIRRFISGVVFGLTVLSATSSPAAAPIVGIASVIDGDTIEIHGVRIRLHGVDAPESRQLCTRPTGERWRCGQQASLALSDQIGRSTVSCDPRDTDRYGRTVAVCSSRGVDLNGWLVTQGWAVAYLRYSRDYVRAGDQARAASRGVWSGQFDMPWEWRAARRSAATG</sequence>
<dbReference type="PROSITE" id="PS50830">
    <property type="entry name" value="TNASE_3"/>
    <property type="match status" value="1"/>
</dbReference>
<proteinExistence type="predicted"/>
<dbReference type="Pfam" id="PF00565">
    <property type="entry name" value="SNase"/>
    <property type="match status" value="1"/>
</dbReference>
<dbReference type="EMBL" id="JAGSGD010000002">
    <property type="protein sequence ID" value="MBR7621461.1"/>
    <property type="molecule type" value="Genomic_DNA"/>
</dbReference>
<dbReference type="SMART" id="SM00318">
    <property type="entry name" value="SNc"/>
    <property type="match status" value="1"/>
</dbReference>
<dbReference type="InterPro" id="IPR016071">
    <property type="entry name" value="Staphylococal_nuclease_OB-fold"/>
</dbReference>
<keyword evidence="1" id="KW-0732">Signal</keyword>
<evidence type="ECO:0000313" key="4">
    <source>
        <dbReference type="EMBL" id="QQZ50277.1"/>
    </source>
</evidence>
<dbReference type="RefSeq" id="WP_215342942.1">
    <property type="nucleotide sequence ID" value="NZ_JAGSGD010000002.1"/>
</dbReference>
<feature type="signal peptide" evidence="1">
    <location>
        <begin position="1"/>
        <end position="26"/>
    </location>
</feature>
<dbReference type="PANTHER" id="PTHR12302:SF26">
    <property type="entry name" value="BLR1266 PROTEIN"/>
    <property type="match status" value="1"/>
</dbReference>
<evidence type="ECO:0000313" key="5">
    <source>
        <dbReference type="Proteomes" id="UP000622580"/>
    </source>
</evidence>
<dbReference type="SUPFAM" id="SSF50199">
    <property type="entry name" value="Staphylococcal nuclease"/>
    <property type="match status" value="1"/>
</dbReference>
<protein>
    <submittedName>
        <fullName evidence="3">Thermonuclease family protein</fullName>
    </submittedName>
</protein>
<dbReference type="Proteomes" id="UP000622580">
    <property type="component" value="Unassembled WGS sequence"/>
</dbReference>
<accession>A0A941D5S6</accession>
<keyword evidence="5" id="KW-1185">Reference proteome</keyword>